<dbReference type="Proteomes" id="UP001165667">
    <property type="component" value="Unassembled WGS sequence"/>
</dbReference>
<gene>
    <name evidence="2" type="ORF">M8523_22135</name>
</gene>
<dbReference type="PANTHER" id="PTHR43194:SF2">
    <property type="entry name" value="PEROXISOMAL MEMBRANE PROTEIN LPX1"/>
    <property type="match status" value="1"/>
</dbReference>
<name>A0AA41Z587_9HYPH</name>
<evidence type="ECO:0000259" key="1">
    <source>
        <dbReference type="Pfam" id="PF12697"/>
    </source>
</evidence>
<keyword evidence="3" id="KW-1185">Reference proteome</keyword>
<protein>
    <submittedName>
        <fullName evidence="2">Alpha/beta hydrolase</fullName>
    </submittedName>
</protein>
<dbReference type="SUPFAM" id="SSF53474">
    <property type="entry name" value="alpha/beta-Hydrolases"/>
    <property type="match status" value="1"/>
</dbReference>
<dbReference type="AlphaFoldDB" id="A0AA41Z587"/>
<dbReference type="Gene3D" id="3.40.50.1820">
    <property type="entry name" value="alpha/beta hydrolase"/>
    <property type="match status" value="1"/>
</dbReference>
<accession>A0AA41Z587</accession>
<evidence type="ECO:0000313" key="2">
    <source>
        <dbReference type="EMBL" id="MCW6510718.1"/>
    </source>
</evidence>
<organism evidence="2 3">
    <name type="scientific">Lichenifustis flavocetrariae</name>
    <dbReference type="NCBI Taxonomy" id="2949735"/>
    <lineage>
        <taxon>Bacteria</taxon>
        <taxon>Pseudomonadati</taxon>
        <taxon>Pseudomonadota</taxon>
        <taxon>Alphaproteobacteria</taxon>
        <taxon>Hyphomicrobiales</taxon>
        <taxon>Lichenihabitantaceae</taxon>
        <taxon>Lichenifustis</taxon>
    </lineage>
</organism>
<proteinExistence type="predicted"/>
<evidence type="ECO:0000313" key="3">
    <source>
        <dbReference type="Proteomes" id="UP001165667"/>
    </source>
</evidence>
<dbReference type="InterPro" id="IPR029058">
    <property type="entry name" value="AB_hydrolase_fold"/>
</dbReference>
<dbReference type="PANTHER" id="PTHR43194">
    <property type="entry name" value="HYDROLASE ALPHA/BETA FOLD FAMILY"/>
    <property type="match status" value="1"/>
</dbReference>
<dbReference type="InterPro" id="IPR000073">
    <property type="entry name" value="AB_hydrolase_1"/>
</dbReference>
<comment type="caution">
    <text evidence="2">The sequence shown here is derived from an EMBL/GenBank/DDBJ whole genome shotgun (WGS) entry which is preliminary data.</text>
</comment>
<reference evidence="2" key="1">
    <citation type="submission" date="2022-05" db="EMBL/GenBank/DDBJ databases">
        <authorList>
            <person name="Pankratov T."/>
        </authorList>
    </citation>
    <scope>NUCLEOTIDE SEQUENCE</scope>
    <source>
        <strain evidence="2">BP6-180914</strain>
    </source>
</reference>
<dbReference type="Pfam" id="PF12697">
    <property type="entry name" value="Abhydrolase_6"/>
    <property type="match status" value="1"/>
</dbReference>
<feature type="domain" description="AB hydrolase-1" evidence="1">
    <location>
        <begin position="24"/>
        <end position="264"/>
    </location>
</feature>
<keyword evidence="2" id="KW-0378">Hydrolase</keyword>
<dbReference type="EMBL" id="JAMOIM010000017">
    <property type="protein sequence ID" value="MCW6510718.1"/>
    <property type="molecule type" value="Genomic_DNA"/>
</dbReference>
<sequence>MTSRDGLRLHVREYGENASTQLPVVCLPGLSRTAEDFDALARSLAEPGRRVLALDYRGRGLSDWDREPKNYDLMVESNDIADVLTARDVPRAVFVGTSRGGLHIMLLGALRPAFLAAAVINDIGPVIAPDGLRRIKGYIGKLPQPKDWAEAVDAIKRIAGLHFTSLSDEDWLAYARLTFREQDGVLMSRYDPGLIHNLAAMDLDAIPELWPQFEGLNHIPLLIIRGENSDLLTAPTAEAMLARHPQATLFTVLGQGHAPLLLDAPTIGRIAAFVAHCDPPL</sequence>
<dbReference type="RefSeq" id="WP_282587090.1">
    <property type="nucleotide sequence ID" value="NZ_JAMOIM010000017.1"/>
</dbReference>
<dbReference type="GO" id="GO:0016787">
    <property type="term" value="F:hydrolase activity"/>
    <property type="evidence" value="ECO:0007669"/>
    <property type="project" value="UniProtKB-KW"/>
</dbReference>
<dbReference type="InterPro" id="IPR050228">
    <property type="entry name" value="Carboxylesterase_BioH"/>
</dbReference>